<protein>
    <submittedName>
        <fullName evidence="1">Uncharacterized protein</fullName>
    </submittedName>
</protein>
<accession>A0A7Y9VW96</accession>
<gene>
    <name evidence="1" type="ORF">GGI52_002465</name>
</gene>
<dbReference type="AlphaFoldDB" id="A0A7Y9VW96"/>
<evidence type="ECO:0000313" key="2">
    <source>
        <dbReference type="Proteomes" id="UP000553035"/>
    </source>
</evidence>
<evidence type="ECO:0000313" key="1">
    <source>
        <dbReference type="EMBL" id="NYH09422.1"/>
    </source>
</evidence>
<comment type="caution">
    <text evidence="1">The sequence shown here is derived from an EMBL/GenBank/DDBJ whole genome shotgun (WGS) entry which is preliminary data.</text>
</comment>
<dbReference type="Proteomes" id="UP000553035">
    <property type="component" value="Unassembled WGS sequence"/>
</dbReference>
<dbReference type="EMBL" id="JACCAT010000001">
    <property type="protein sequence ID" value="NYH09422.1"/>
    <property type="molecule type" value="Genomic_DNA"/>
</dbReference>
<organism evidence="1 2">
    <name type="scientific">Pseudomonas moraviensis</name>
    <dbReference type="NCBI Taxonomy" id="321662"/>
    <lineage>
        <taxon>Bacteria</taxon>
        <taxon>Pseudomonadati</taxon>
        <taxon>Pseudomonadota</taxon>
        <taxon>Gammaproteobacteria</taxon>
        <taxon>Pseudomonadales</taxon>
        <taxon>Pseudomonadaceae</taxon>
        <taxon>Pseudomonas</taxon>
    </lineage>
</organism>
<sequence>MSTKKIVPLWVHLRSGDQISAITSKNKLVEGTILSMDMKNIKVKNKVNLIDSILPVDIKALELAYFDYALHTALFPGCLPGLNKDDPTSHPSIVWTGSAEIVEINPFDPPQPSTVNPYIPPGPDNVPWIWDQHYNPGYVAGSNGQQLQEGYVRSTSKTYALKFGFPAEEVIEESTQTVNVKKYVYRFV</sequence>
<reference evidence="1 2" key="1">
    <citation type="submission" date="2020-07" db="EMBL/GenBank/DDBJ databases">
        <title>Exploring microbial biodiversity for novel pathways involved in the catabolism of aromatic compounds derived from lignin.</title>
        <authorList>
            <person name="Elkins J."/>
        </authorList>
    </citation>
    <scope>NUCLEOTIDE SEQUENCE [LARGE SCALE GENOMIC DNA]</scope>
    <source>
        <strain evidence="1 2">VanB</strain>
    </source>
</reference>
<proteinExistence type="predicted"/>
<name>A0A7Y9VW96_9PSED</name>
<dbReference type="RefSeq" id="WP_179693427.1">
    <property type="nucleotide sequence ID" value="NZ_JACCAT010000001.1"/>
</dbReference>